<accession>A0A2T0LW60</accession>
<dbReference type="Proteomes" id="UP000238362">
    <property type="component" value="Unassembled WGS sequence"/>
</dbReference>
<protein>
    <submittedName>
        <fullName evidence="2">Beta propeller domain-containing protein</fullName>
    </submittedName>
</protein>
<reference evidence="2 3" key="1">
    <citation type="submission" date="2018-03" db="EMBL/GenBank/DDBJ databases">
        <title>Genomic Encyclopedia of Type Strains, Phase III (KMG-III): the genomes of soil and plant-associated and newly described type strains.</title>
        <authorList>
            <person name="Whitman W."/>
        </authorList>
    </citation>
    <scope>NUCLEOTIDE SEQUENCE [LARGE SCALE GENOMIC DNA]</scope>
    <source>
        <strain evidence="2 3">CGMCC 4.7125</strain>
    </source>
</reference>
<organism evidence="2 3">
    <name type="scientific">Prauserella shujinwangii</name>
    <dbReference type="NCBI Taxonomy" id="1453103"/>
    <lineage>
        <taxon>Bacteria</taxon>
        <taxon>Bacillati</taxon>
        <taxon>Actinomycetota</taxon>
        <taxon>Actinomycetes</taxon>
        <taxon>Pseudonocardiales</taxon>
        <taxon>Pseudonocardiaceae</taxon>
        <taxon>Prauserella</taxon>
    </lineage>
</organism>
<comment type="caution">
    <text evidence="2">The sequence shown here is derived from an EMBL/GenBank/DDBJ whole genome shotgun (WGS) entry which is preliminary data.</text>
</comment>
<sequence>MHRPRTRRERELREAAKAHVGPFGFGGANRDVGVAKGAAESAPATADKPGTGAHSATNNQAEGVGEPDVVQTDGRRVVTVADGGLRVADVATRQVTSTLDIPGGATELLLHGDRALVFGPPARVTLVDLAGPARILGTLDVTGSHVDARAVGGTVRVVVSSAPRLPFVQPDAGLSAAAAERGNHAVLERATVDDWLPCYTLTTPDGGTTSGRLVECSRISHPRNYRAASLLTVLTFDLAGELGTGDPVAVVADGQTVYGTASALYVAHQRWQAGSGAARTELYQFDLDTGGPPEHVASGAVEGALLNQYALSEHDGHLRVATTTGSGTPDGPGGSESRVTVLERRGSRLAETGLLTGLGPGERIYAVRFAGPVGYVVTFRQTDPLYTLDLSDPARPRAVGELKITGYSAYLHPVGQGRLIGVGQEADRRGVVQGLQVSLFDVTDPAAPRRVTQYRLDGGWAQVEADPRAFLYWEPSGLLVLPTHAEALVLRVAGDRITELGRSAHPTRAQPVRRAVVLGAELWTVSGAGILVHDATTMTPRQWLPFR</sequence>
<keyword evidence="3" id="KW-1185">Reference proteome</keyword>
<dbReference type="SUPFAM" id="SSF75011">
    <property type="entry name" value="3-carboxy-cis,cis-mucoante lactonizing enzyme"/>
    <property type="match status" value="1"/>
</dbReference>
<dbReference type="EMBL" id="PVNH01000004">
    <property type="protein sequence ID" value="PRX48254.1"/>
    <property type="molecule type" value="Genomic_DNA"/>
</dbReference>
<gene>
    <name evidence="2" type="ORF">B0I33_10468</name>
</gene>
<name>A0A2T0LW60_9PSEU</name>
<feature type="compositionally biased region" description="Basic and acidic residues" evidence="1">
    <location>
        <begin position="8"/>
        <end position="17"/>
    </location>
</feature>
<evidence type="ECO:0000313" key="3">
    <source>
        <dbReference type="Proteomes" id="UP000238362"/>
    </source>
</evidence>
<evidence type="ECO:0000313" key="2">
    <source>
        <dbReference type="EMBL" id="PRX48254.1"/>
    </source>
</evidence>
<proteinExistence type="predicted"/>
<dbReference type="RefSeq" id="WP_181193243.1">
    <property type="nucleotide sequence ID" value="NZ_PVNH01000004.1"/>
</dbReference>
<feature type="region of interest" description="Disordered" evidence="1">
    <location>
        <begin position="1"/>
        <end position="67"/>
    </location>
</feature>
<dbReference type="InterPro" id="IPR019198">
    <property type="entry name" value="Beta_propeller_containing"/>
</dbReference>
<dbReference type="Pfam" id="PF09826">
    <property type="entry name" value="Beta_propel"/>
    <property type="match status" value="1"/>
</dbReference>
<dbReference type="AlphaFoldDB" id="A0A2T0LW60"/>
<evidence type="ECO:0000256" key="1">
    <source>
        <dbReference type="SAM" id="MobiDB-lite"/>
    </source>
</evidence>